<dbReference type="AlphaFoldDB" id="A0AAD8NF49"/>
<feature type="compositionally biased region" description="Polar residues" evidence="1">
    <location>
        <begin position="101"/>
        <end position="115"/>
    </location>
</feature>
<evidence type="ECO:0000313" key="4">
    <source>
        <dbReference type="Proteomes" id="UP001229421"/>
    </source>
</evidence>
<keyword evidence="2" id="KW-1133">Transmembrane helix</keyword>
<gene>
    <name evidence="3" type="ORF">QVD17_35371</name>
</gene>
<dbReference type="EMBL" id="JAUHHV010000009">
    <property type="protein sequence ID" value="KAK1413595.1"/>
    <property type="molecule type" value="Genomic_DNA"/>
</dbReference>
<evidence type="ECO:0000313" key="3">
    <source>
        <dbReference type="EMBL" id="KAK1413595.1"/>
    </source>
</evidence>
<keyword evidence="2" id="KW-0472">Membrane</keyword>
<protein>
    <submittedName>
        <fullName evidence="3">Uncharacterized protein</fullName>
    </submittedName>
</protein>
<proteinExistence type="predicted"/>
<name>A0AAD8NF49_TARER</name>
<evidence type="ECO:0000256" key="1">
    <source>
        <dbReference type="SAM" id="MobiDB-lite"/>
    </source>
</evidence>
<comment type="caution">
    <text evidence="3">The sequence shown here is derived from an EMBL/GenBank/DDBJ whole genome shotgun (WGS) entry which is preliminary data.</text>
</comment>
<feature type="region of interest" description="Disordered" evidence="1">
    <location>
        <begin position="96"/>
        <end position="115"/>
    </location>
</feature>
<organism evidence="3 4">
    <name type="scientific">Tagetes erecta</name>
    <name type="common">African marigold</name>
    <dbReference type="NCBI Taxonomy" id="13708"/>
    <lineage>
        <taxon>Eukaryota</taxon>
        <taxon>Viridiplantae</taxon>
        <taxon>Streptophyta</taxon>
        <taxon>Embryophyta</taxon>
        <taxon>Tracheophyta</taxon>
        <taxon>Spermatophyta</taxon>
        <taxon>Magnoliopsida</taxon>
        <taxon>eudicotyledons</taxon>
        <taxon>Gunneridae</taxon>
        <taxon>Pentapetalae</taxon>
        <taxon>asterids</taxon>
        <taxon>campanulids</taxon>
        <taxon>Asterales</taxon>
        <taxon>Asteraceae</taxon>
        <taxon>Asteroideae</taxon>
        <taxon>Heliantheae alliance</taxon>
        <taxon>Tageteae</taxon>
        <taxon>Tagetes</taxon>
    </lineage>
</organism>
<evidence type="ECO:0000256" key="2">
    <source>
        <dbReference type="SAM" id="Phobius"/>
    </source>
</evidence>
<keyword evidence="4" id="KW-1185">Reference proteome</keyword>
<sequence length="115" mass="12986">MFWLLPIDVCDAYQTVHHFRYLWLFDWPDGGKVVILRCCGYCRLMPVMVLNLFIVFVIFGFTIGLLVVKVVDRSTSSVARGKKAFKPCSVSIDTVGRRRTSTQGDLASSSSSYKP</sequence>
<keyword evidence="2" id="KW-0812">Transmembrane</keyword>
<dbReference type="Proteomes" id="UP001229421">
    <property type="component" value="Unassembled WGS sequence"/>
</dbReference>
<accession>A0AAD8NF49</accession>
<feature type="transmembrane region" description="Helical" evidence="2">
    <location>
        <begin position="50"/>
        <end position="71"/>
    </location>
</feature>
<reference evidence="3" key="1">
    <citation type="journal article" date="2023" name="bioRxiv">
        <title>Improved chromosome-level genome assembly for marigold (Tagetes erecta).</title>
        <authorList>
            <person name="Jiang F."/>
            <person name="Yuan L."/>
            <person name="Wang S."/>
            <person name="Wang H."/>
            <person name="Xu D."/>
            <person name="Wang A."/>
            <person name="Fan W."/>
        </authorList>
    </citation>
    <scope>NUCLEOTIDE SEQUENCE</scope>
    <source>
        <strain evidence="3">WSJ</strain>
        <tissue evidence="3">Leaf</tissue>
    </source>
</reference>